<keyword evidence="1" id="KW-0472">Membrane</keyword>
<keyword evidence="3" id="KW-1185">Reference proteome</keyword>
<dbReference type="RefSeq" id="WP_085772857.1">
    <property type="nucleotide sequence ID" value="NZ_AP027149.1"/>
</dbReference>
<gene>
    <name evidence="2" type="ORF">B1812_18310</name>
</gene>
<keyword evidence="1" id="KW-1133">Transmembrane helix</keyword>
<dbReference type="STRING" id="655015.B1812_18310"/>
<name>A0A1W6MYQ4_9HYPH</name>
<dbReference type="EMBL" id="CP019948">
    <property type="protein sequence ID" value="ARN82720.1"/>
    <property type="molecule type" value="Genomic_DNA"/>
</dbReference>
<feature type="transmembrane region" description="Helical" evidence="1">
    <location>
        <begin position="36"/>
        <end position="57"/>
    </location>
</feature>
<keyword evidence="1" id="KW-0812">Transmembrane</keyword>
<feature type="transmembrane region" description="Helical" evidence="1">
    <location>
        <begin position="144"/>
        <end position="161"/>
    </location>
</feature>
<feature type="transmembrane region" description="Helical" evidence="1">
    <location>
        <begin position="69"/>
        <end position="90"/>
    </location>
</feature>
<dbReference type="Pfam" id="PF20334">
    <property type="entry name" value="DUF6629"/>
    <property type="match status" value="1"/>
</dbReference>
<accession>A0A1W6MYQ4</accession>
<dbReference type="KEGG" id="mbry:B1812_18310"/>
<proteinExistence type="predicted"/>
<evidence type="ECO:0000313" key="2">
    <source>
        <dbReference type="EMBL" id="ARN82720.1"/>
    </source>
</evidence>
<protein>
    <submittedName>
        <fullName evidence="2">Uncharacterized protein</fullName>
    </submittedName>
</protein>
<dbReference type="InterPro" id="IPR046737">
    <property type="entry name" value="DUF6629"/>
</dbReference>
<feature type="transmembrane region" description="Helical" evidence="1">
    <location>
        <begin position="166"/>
        <end position="182"/>
    </location>
</feature>
<feature type="transmembrane region" description="Helical" evidence="1">
    <location>
        <begin position="188"/>
        <end position="207"/>
    </location>
</feature>
<evidence type="ECO:0000256" key="1">
    <source>
        <dbReference type="SAM" id="Phobius"/>
    </source>
</evidence>
<feature type="transmembrane region" description="Helical" evidence="1">
    <location>
        <begin position="102"/>
        <end position="124"/>
    </location>
</feature>
<organism evidence="2 3">
    <name type="scientific">Methylocystis bryophila</name>
    <dbReference type="NCBI Taxonomy" id="655015"/>
    <lineage>
        <taxon>Bacteria</taxon>
        <taxon>Pseudomonadati</taxon>
        <taxon>Pseudomonadota</taxon>
        <taxon>Alphaproteobacteria</taxon>
        <taxon>Hyphomicrobiales</taxon>
        <taxon>Methylocystaceae</taxon>
        <taxon>Methylocystis</taxon>
    </lineage>
</organism>
<evidence type="ECO:0000313" key="3">
    <source>
        <dbReference type="Proteomes" id="UP000193978"/>
    </source>
</evidence>
<dbReference type="Proteomes" id="UP000193978">
    <property type="component" value="Chromosome"/>
</dbReference>
<reference evidence="2 3" key="1">
    <citation type="submission" date="2017-02" db="EMBL/GenBank/DDBJ databases">
        <authorList>
            <person name="Peterson S.W."/>
        </authorList>
    </citation>
    <scope>NUCLEOTIDE SEQUENCE [LARGE SCALE GENOMIC DNA]</scope>
    <source>
        <strain evidence="2 3">S285</strain>
    </source>
</reference>
<feature type="transmembrane region" description="Helical" evidence="1">
    <location>
        <begin position="6"/>
        <end position="24"/>
    </location>
</feature>
<sequence>MCFSFAASINASLSLAVIGGATVYKAARNDPRMLGFAVFPLVFAIHQAVEAVVWRSVAHPFPGDEIFRYLYTGIAFLVWPVLTPFAAAYAETDPFRRRLWTQMLYVGEALALYLFIKLALADGIDLTVYEHALAYDPGFERPPLLAHFLYVALTVVPLVCFNNRALRLFGVLVFLSFIYALANNRPAWYSLWCMSAAVFSFILAFAIKESAKSSVDQKVRA</sequence>
<dbReference type="AlphaFoldDB" id="A0A1W6MYQ4"/>
<dbReference type="OrthoDB" id="8441457at2"/>